<dbReference type="AlphaFoldDB" id="A0A6I8NTT8"/>
<accession>A0A6I8NTT8</accession>
<reference evidence="3 4" key="1">
    <citation type="journal article" date="2008" name="Nature">
        <title>Genome analysis of the platypus reveals unique signatures of evolution.</title>
        <authorList>
            <person name="Warren W.C."/>
            <person name="Hillier L.W."/>
            <person name="Marshall Graves J.A."/>
            <person name="Birney E."/>
            <person name="Ponting C.P."/>
            <person name="Grutzner F."/>
            <person name="Belov K."/>
            <person name="Miller W."/>
            <person name="Clarke L."/>
            <person name="Chinwalla A.T."/>
            <person name="Yang S.P."/>
            <person name="Heger A."/>
            <person name="Locke D.P."/>
            <person name="Miethke P."/>
            <person name="Waters P.D."/>
            <person name="Veyrunes F."/>
            <person name="Fulton L."/>
            <person name="Fulton B."/>
            <person name="Graves T."/>
            <person name="Wallis J."/>
            <person name="Puente X.S."/>
            <person name="Lopez-Otin C."/>
            <person name="Ordonez G.R."/>
            <person name="Eichler E.E."/>
            <person name="Chen L."/>
            <person name="Cheng Z."/>
            <person name="Deakin J.E."/>
            <person name="Alsop A."/>
            <person name="Thompson K."/>
            <person name="Kirby P."/>
            <person name="Papenfuss A.T."/>
            <person name="Wakefield M.J."/>
            <person name="Olender T."/>
            <person name="Lancet D."/>
            <person name="Huttley G.A."/>
            <person name="Smit A.F."/>
            <person name="Pask A."/>
            <person name="Temple-Smith P."/>
            <person name="Batzer M.A."/>
            <person name="Walker J.A."/>
            <person name="Konkel M.K."/>
            <person name="Harris R.S."/>
            <person name="Whittington C.M."/>
            <person name="Wong E.S."/>
            <person name="Gemmell N.J."/>
            <person name="Buschiazzo E."/>
            <person name="Vargas Jentzsch I.M."/>
            <person name="Merkel A."/>
            <person name="Schmitz J."/>
            <person name="Zemann A."/>
            <person name="Churakov G."/>
            <person name="Kriegs J.O."/>
            <person name="Brosius J."/>
            <person name="Murchison E.P."/>
            <person name="Sachidanandam R."/>
            <person name="Smith C."/>
            <person name="Hannon G.J."/>
            <person name="Tsend-Ayush E."/>
            <person name="McMillan D."/>
            <person name="Attenborough R."/>
            <person name="Rens W."/>
            <person name="Ferguson-Smith M."/>
            <person name="Lefevre C.M."/>
            <person name="Sharp J.A."/>
            <person name="Nicholas K.R."/>
            <person name="Ray D.A."/>
            <person name="Kube M."/>
            <person name="Reinhardt R."/>
            <person name="Pringle T.H."/>
            <person name="Taylor J."/>
            <person name="Jones R.C."/>
            <person name="Nixon B."/>
            <person name="Dacheux J.L."/>
            <person name="Niwa H."/>
            <person name="Sekita Y."/>
            <person name="Huang X."/>
            <person name="Stark A."/>
            <person name="Kheradpour P."/>
            <person name="Kellis M."/>
            <person name="Flicek P."/>
            <person name="Chen Y."/>
            <person name="Webber C."/>
            <person name="Hardison R."/>
            <person name="Nelson J."/>
            <person name="Hallsworth-Pepin K."/>
            <person name="Delehaunty K."/>
            <person name="Markovic C."/>
            <person name="Minx P."/>
            <person name="Feng Y."/>
            <person name="Kremitzki C."/>
            <person name="Mitreva M."/>
            <person name="Glasscock J."/>
            <person name="Wylie T."/>
            <person name="Wohldmann P."/>
            <person name="Thiru P."/>
            <person name="Nhan M.N."/>
            <person name="Pohl C.S."/>
            <person name="Smith S.M."/>
            <person name="Hou S."/>
            <person name="Nefedov M."/>
            <person name="de Jong P.J."/>
            <person name="Renfree M.B."/>
            <person name="Mardis E.R."/>
            <person name="Wilson R.K."/>
        </authorList>
    </citation>
    <scope>NUCLEOTIDE SEQUENCE [LARGE SCALE GENOMIC DNA]</scope>
    <source>
        <strain evidence="3 4">Glennie</strain>
    </source>
</reference>
<dbReference type="InterPro" id="IPR008942">
    <property type="entry name" value="ENTH_VHS"/>
</dbReference>
<evidence type="ECO:0000313" key="4">
    <source>
        <dbReference type="Proteomes" id="UP000002279"/>
    </source>
</evidence>
<dbReference type="GeneTree" id="ENSGT00940000160240"/>
<dbReference type="PROSITE" id="PS50179">
    <property type="entry name" value="VHS"/>
    <property type="match status" value="1"/>
</dbReference>
<evidence type="ECO:0000259" key="2">
    <source>
        <dbReference type="PROSITE" id="PS50179"/>
    </source>
</evidence>
<organism evidence="3 4">
    <name type="scientific">Ornithorhynchus anatinus</name>
    <name type="common">Duckbill platypus</name>
    <dbReference type="NCBI Taxonomy" id="9258"/>
    <lineage>
        <taxon>Eukaryota</taxon>
        <taxon>Metazoa</taxon>
        <taxon>Chordata</taxon>
        <taxon>Craniata</taxon>
        <taxon>Vertebrata</taxon>
        <taxon>Euteleostomi</taxon>
        <taxon>Mammalia</taxon>
        <taxon>Monotremata</taxon>
        <taxon>Ornithorhynchidae</taxon>
        <taxon>Ornithorhynchus</taxon>
    </lineage>
</organism>
<dbReference type="Proteomes" id="UP000002279">
    <property type="component" value="Chromosome 15"/>
</dbReference>
<dbReference type="GO" id="GO:0035091">
    <property type="term" value="F:phosphatidylinositol binding"/>
    <property type="evidence" value="ECO:0007669"/>
    <property type="project" value="InterPro"/>
</dbReference>
<dbReference type="GO" id="GO:0043130">
    <property type="term" value="F:ubiquitin binding"/>
    <property type="evidence" value="ECO:0007669"/>
    <property type="project" value="InterPro"/>
</dbReference>
<evidence type="ECO:0000256" key="1">
    <source>
        <dbReference type="SAM" id="MobiDB-lite"/>
    </source>
</evidence>
<dbReference type="Ensembl" id="ENSOANT00000046619.1">
    <property type="protein sequence ID" value="ENSOANP00000044457.1"/>
    <property type="gene ID" value="ENSOANG00000007277.3"/>
</dbReference>
<reference evidence="3" key="2">
    <citation type="submission" date="2025-08" db="UniProtKB">
        <authorList>
            <consortium name="Ensembl"/>
        </authorList>
    </citation>
    <scope>IDENTIFICATION</scope>
    <source>
        <strain evidence="3">Glennie</strain>
    </source>
</reference>
<dbReference type="Gene3D" id="1.25.40.90">
    <property type="match status" value="1"/>
</dbReference>
<evidence type="ECO:0000313" key="3">
    <source>
        <dbReference type="Ensembl" id="ENSOANP00000044457.1"/>
    </source>
</evidence>
<protein>
    <recommendedName>
        <fullName evidence="2">VHS domain-containing protein</fullName>
    </recommendedName>
</protein>
<feature type="region of interest" description="Disordered" evidence="1">
    <location>
        <begin position="90"/>
        <end position="111"/>
    </location>
</feature>
<feature type="domain" description="VHS" evidence="2">
    <location>
        <begin position="16"/>
        <end position="77"/>
    </location>
</feature>
<proteinExistence type="predicted"/>
<sequence length="111" mass="12641">MLFGKTERHFPTLEKSTVGTTRSENWDRFPRICDLINTTQGGPRDAVRALKKRLSQNCNHKEIRLTLSWASHLTSRCLGYLICKMGISREPHVGRPDDPVSPPALRTVLRT</sequence>
<keyword evidence="4" id="KW-1185">Reference proteome</keyword>
<dbReference type="PANTHER" id="PTHR13856:SF28">
    <property type="entry name" value="TOM1-LIKE PROTEIN 1"/>
    <property type="match status" value="1"/>
</dbReference>
<dbReference type="InterPro" id="IPR002014">
    <property type="entry name" value="VHS_dom"/>
</dbReference>
<dbReference type="Pfam" id="PF00790">
    <property type="entry name" value="VHS"/>
    <property type="match status" value="1"/>
</dbReference>
<reference evidence="3" key="3">
    <citation type="submission" date="2025-09" db="UniProtKB">
        <authorList>
            <consortium name="Ensembl"/>
        </authorList>
    </citation>
    <scope>IDENTIFICATION</scope>
    <source>
        <strain evidence="3">Glennie</strain>
    </source>
</reference>
<name>A0A6I8NTT8_ORNAN</name>
<dbReference type="PANTHER" id="PTHR13856">
    <property type="entry name" value="VHS DOMAIN CONTAINING PROTEIN FAMILY"/>
    <property type="match status" value="1"/>
</dbReference>
<dbReference type="Bgee" id="ENSOANG00000007277">
    <property type="expression patterns" value="Expressed in endometrium and 2 other cell types or tissues"/>
</dbReference>
<dbReference type="SUPFAM" id="SSF48464">
    <property type="entry name" value="ENTH/VHS domain"/>
    <property type="match status" value="1"/>
</dbReference>